<dbReference type="SUPFAM" id="SSF51905">
    <property type="entry name" value="FAD/NAD(P)-binding domain"/>
    <property type="match status" value="1"/>
</dbReference>
<name>A0AB34L0T3_9PEZI</name>
<comment type="similarity">
    <text evidence="1">Belongs to the FMO family.</text>
</comment>
<dbReference type="InterPro" id="IPR020946">
    <property type="entry name" value="Flavin_mOase-like"/>
</dbReference>
<evidence type="ECO:0000256" key="3">
    <source>
        <dbReference type="ARBA" id="ARBA00022827"/>
    </source>
</evidence>
<accession>A0AB34L0T3</accession>
<keyword evidence="4" id="KW-0560">Oxidoreductase</keyword>
<dbReference type="GO" id="GO:0004499">
    <property type="term" value="F:N,N-dimethylaniline monooxygenase activity"/>
    <property type="evidence" value="ECO:0007669"/>
    <property type="project" value="InterPro"/>
</dbReference>
<dbReference type="SUPFAM" id="SSF51735">
    <property type="entry name" value="NAD(P)-binding Rossmann-fold domains"/>
    <property type="match status" value="1"/>
</dbReference>
<dbReference type="RefSeq" id="XP_069233236.1">
    <property type="nucleotide sequence ID" value="XM_069369871.1"/>
</dbReference>
<dbReference type="AlphaFoldDB" id="A0AB34L0T3"/>
<evidence type="ECO:0000256" key="1">
    <source>
        <dbReference type="ARBA" id="ARBA00009183"/>
    </source>
</evidence>
<keyword evidence="5" id="KW-1133">Transmembrane helix</keyword>
<dbReference type="GeneID" id="96002709"/>
<dbReference type="Proteomes" id="UP000803884">
    <property type="component" value="Unassembled WGS sequence"/>
</dbReference>
<evidence type="ECO:0000256" key="5">
    <source>
        <dbReference type="SAM" id="Phobius"/>
    </source>
</evidence>
<keyword evidence="5" id="KW-0812">Transmembrane</keyword>
<dbReference type="PRINTS" id="PR00469">
    <property type="entry name" value="PNDRDTASEII"/>
</dbReference>
<comment type="caution">
    <text evidence="6">The sequence shown here is derived from an EMBL/GenBank/DDBJ whole genome shotgun (WGS) entry which is preliminary data.</text>
</comment>
<dbReference type="PANTHER" id="PTHR23023">
    <property type="entry name" value="DIMETHYLANILINE MONOOXYGENASE"/>
    <property type="match status" value="1"/>
</dbReference>
<dbReference type="InterPro" id="IPR050346">
    <property type="entry name" value="FMO-like"/>
</dbReference>
<evidence type="ECO:0008006" key="8">
    <source>
        <dbReference type="Google" id="ProtNLM"/>
    </source>
</evidence>
<keyword evidence="5" id="KW-0472">Membrane</keyword>
<keyword evidence="2" id="KW-0285">Flavoprotein</keyword>
<dbReference type="InterPro" id="IPR036188">
    <property type="entry name" value="FAD/NAD-bd_sf"/>
</dbReference>
<proteinExistence type="inferred from homology"/>
<dbReference type="Gene3D" id="3.50.50.60">
    <property type="entry name" value="FAD/NAD(P)-binding domain"/>
    <property type="match status" value="1"/>
</dbReference>
<organism evidence="6 7">
    <name type="scientific">Cladosporium halotolerans</name>
    <dbReference type="NCBI Taxonomy" id="1052096"/>
    <lineage>
        <taxon>Eukaryota</taxon>
        <taxon>Fungi</taxon>
        <taxon>Dikarya</taxon>
        <taxon>Ascomycota</taxon>
        <taxon>Pezizomycotina</taxon>
        <taxon>Dothideomycetes</taxon>
        <taxon>Dothideomycetidae</taxon>
        <taxon>Cladosporiales</taxon>
        <taxon>Cladosporiaceae</taxon>
        <taxon>Cladosporium</taxon>
    </lineage>
</organism>
<gene>
    <name evidence="6" type="ORF">WHR41_01265</name>
</gene>
<evidence type="ECO:0000313" key="6">
    <source>
        <dbReference type="EMBL" id="KAL1590131.1"/>
    </source>
</evidence>
<protein>
    <recommendedName>
        <fullName evidence="8">FAD/NAD(P)-binding domain-containing protein</fullName>
    </recommendedName>
</protein>
<dbReference type="Pfam" id="PF00743">
    <property type="entry name" value="FMO-like"/>
    <property type="match status" value="1"/>
</dbReference>
<dbReference type="InterPro" id="IPR036291">
    <property type="entry name" value="NAD(P)-bd_dom_sf"/>
</dbReference>
<dbReference type="EMBL" id="JAAQHG020000003">
    <property type="protein sequence ID" value="KAL1590131.1"/>
    <property type="molecule type" value="Genomic_DNA"/>
</dbReference>
<sequence>MGASTQSTLQSYLQQLFNSPFQFIYLLMQNLLDIFLSPNAPPPNADLSRPKIAIIGAGLTGVSSASHCVGHGFDVQIFEAGSRDILGGIWAKVNNTSGLQIHSLMYRFHPSVKWNQGYPDRKQIVSEIERLWERYGLQDKTKFDTRVEKIYKDEQGRWIINDPSQGRYDGVIAAVGTCGDPKTPHVPGQEKFKGPIYHSSQLDGKTAKDKKVLIIGGGASAIEALEFVEHEQAKKSYVLARSEKWIIPRNPVIDIILSLNILGSETIFSWIPESLLRIFFYRDLADLAPPPGSGKGIFTETPMVNSGVLDTVRSGRADWLRGDILHFTETGIMFKHRSQGVPKGGPGKQEHIEGDLCIMATGYERPSLGFLPDDCFEKNYQPPSWYLQVFPPGHMDICANNCTYVNAIGTVGNYHIGIYTRFLLMFLVDPLSRPNERLMKLWIDFTRFVKQRAPTGAFEFFTYAELMYWFVFVIVINPFRWKWAPFVLMGIGAALPKRVVEEENRLRERMKNGKAT</sequence>
<evidence type="ECO:0000256" key="4">
    <source>
        <dbReference type="ARBA" id="ARBA00023002"/>
    </source>
</evidence>
<feature type="transmembrane region" description="Helical" evidence="5">
    <location>
        <begin position="453"/>
        <end position="477"/>
    </location>
</feature>
<keyword evidence="3" id="KW-0274">FAD</keyword>
<dbReference type="GO" id="GO:0050661">
    <property type="term" value="F:NADP binding"/>
    <property type="evidence" value="ECO:0007669"/>
    <property type="project" value="InterPro"/>
</dbReference>
<evidence type="ECO:0000256" key="2">
    <source>
        <dbReference type="ARBA" id="ARBA00022630"/>
    </source>
</evidence>
<keyword evidence="7" id="KW-1185">Reference proteome</keyword>
<evidence type="ECO:0000313" key="7">
    <source>
        <dbReference type="Proteomes" id="UP000803884"/>
    </source>
</evidence>
<reference evidence="6 7" key="1">
    <citation type="journal article" date="2020" name="Microbiol. Resour. Announc.">
        <title>Draft Genome Sequence of a Cladosporium Species Isolated from the Mesophotic Ascidian Didemnum maculosum.</title>
        <authorList>
            <person name="Gioti A."/>
            <person name="Siaperas R."/>
            <person name="Nikolaivits E."/>
            <person name="Le Goff G."/>
            <person name="Ouazzani J."/>
            <person name="Kotoulas G."/>
            <person name="Topakas E."/>
        </authorList>
    </citation>
    <scope>NUCLEOTIDE SEQUENCE [LARGE SCALE GENOMIC DNA]</scope>
    <source>
        <strain evidence="6 7">TM138-S3</strain>
    </source>
</reference>
<dbReference type="GO" id="GO:0050660">
    <property type="term" value="F:flavin adenine dinucleotide binding"/>
    <property type="evidence" value="ECO:0007669"/>
    <property type="project" value="InterPro"/>
</dbReference>